<feature type="transmembrane region" description="Helical" evidence="1">
    <location>
        <begin position="100"/>
        <end position="120"/>
    </location>
</feature>
<reference evidence="3 4" key="1">
    <citation type="submission" date="2009-10" db="EMBL/GenBank/DDBJ databases">
        <authorList>
            <person name="Qin X."/>
            <person name="Bachman B."/>
            <person name="Battles P."/>
            <person name="Bell A."/>
            <person name="Bess C."/>
            <person name="Bickham C."/>
            <person name="Chaboub L."/>
            <person name="Chen D."/>
            <person name="Coyle M."/>
            <person name="Deiros D.R."/>
            <person name="Dinh H."/>
            <person name="Forbes L."/>
            <person name="Fowler G."/>
            <person name="Francisco L."/>
            <person name="Fu Q."/>
            <person name="Gubbala S."/>
            <person name="Hale W."/>
            <person name="Han Y."/>
            <person name="Hemphill L."/>
            <person name="Highlander S.K."/>
            <person name="Hirani K."/>
            <person name="Hogues M."/>
            <person name="Jackson L."/>
            <person name="Jakkamsetti A."/>
            <person name="Javaid M."/>
            <person name="Jiang H."/>
            <person name="Korchina V."/>
            <person name="Kovar C."/>
            <person name="Lara F."/>
            <person name="Lee S."/>
            <person name="Mata R."/>
            <person name="Mathew T."/>
            <person name="Moen C."/>
            <person name="Morales K."/>
            <person name="Munidasa M."/>
            <person name="Nazareth L."/>
            <person name="Ngo R."/>
            <person name="Nguyen L."/>
            <person name="Okwuonu G."/>
            <person name="Ongeri F."/>
            <person name="Patil S."/>
            <person name="Petrosino J."/>
            <person name="Pham C."/>
            <person name="Pham P."/>
            <person name="Pu L.-L."/>
            <person name="Puazo M."/>
            <person name="Raj R."/>
            <person name="Reid J."/>
            <person name="Rouhana J."/>
            <person name="Saada N."/>
            <person name="Shang Y."/>
            <person name="Simmons D."/>
            <person name="Thornton R."/>
            <person name="Warren J."/>
            <person name="Weissenberger G."/>
            <person name="Zhang J."/>
            <person name="Zhang L."/>
            <person name="Zhou C."/>
            <person name="Zhu D."/>
            <person name="Muzny D."/>
            <person name="Worley K."/>
            <person name="Gibbs R."/>
        </authorList>
    </citation>
    <scope>NUCLEOTIDE SEQUENCE [LARGE SCALE GENOMIC DNA]</scope>
    <source>
        <strain evidence="3 4">DSM 17361</strain>
    </source>
</reference>
<keyword evidence="1" id="KW-0472">Membrane</keyword>
<dbReference type="HOGENOM" id="CLU_1717112_0_0_10"/>
<sequence>MGKQRIIYLDLAKFLAITLVCVGHAYYFGDEMQSKVRPIIYSFHMSLFMTMCGFFSHSSFLLPFKNFLIKKCKQLLVPSVAGSLLLAAIAYANGEGCVRELYGCVWFLKCLFACYIVVYISKKVIRNDVVACAISSIAMLAIPYGGSLMINYY</sequence>
<feature type="transmembrane region" description="Helical" evidence="1">
    <location>
        <begin position="39"/>
        <end position="63"/>
    </location>
</feature>
<accession>D1PWU2</accession>
<dbReference type="InterPro" id="IPR002656">
    <property type="entry name" value="Acyl_transf_3_dom"/>
</dbReference>
<keyword evidence="4" id="KW-1185">Reference proteome</keyword>
<dbReference type="PANTHER" id="PTHR37312">
    <property type="entry name" value="MEMBRANE-BOUND ACYLTRANSFERASE YKRP-RELATED"/>
    <property type="match status" value="1"/>
</dbReference>
<feature type="domain" description="Acyltransferase 3" evidence="2">
    <location>
        <begin position="7"/>
        <end position="152"/>
    </location>
</feature>
<dbReference type="OrthoDB" id="9816048at2"/>
<protein>
    <recommendedName>
        <fullName evidence="2">Acyltransferase 3 domain-containing protein</fullName>
    </recommendedName>
</protein>
<dbReference type="RefSeq" id="WP_007173531.1">
    <property type="nucleotide sequence ID" value="NZ_GG704780.1"/>
</dbReference>
<gene>
    <name evidence="3" type="ORF">HMPREF0645_1427</name>
</gene>
<comment type="caution">
    <text evidence="3">The sequence shown here is derived from an EMBL/GenBank/DDBJ whole genome shotgun (WGS) entry which is preliminary data.</text>
</comment>
<dbReference type="Proteomes" id="UP000003160">
    <property type="component" value="Unassembled WGS sequence"/>
</dbReference>
<keyword evidence="1" id="KW-1133">Transmembrane helix</keyword>
<dbReference type="EMBL" id="ACKS01000061">
    <property type="protein sequence ID" value="EFA44116.1"/>
    <property type="molecule type" value="Genomic_DNA"/>
</dbReference>
<evidence type="ECO:0000256" key="1">
    <source>
        <dbReference type="SAM" id="Phobius"/>
    </source>
</evidence>
<dbReference type="AlphaFoldDB" id="D1PWU2"/>
<proteinExistence type="predicted"/>
<evidence type="ECO:0000313" key="4">
    <source>
        <dbReference type="Proteomes" id="UP000003160"/>
    </source>
</evidence>
<feature type="transmembrane region" description="Helical" evidence="1">
    <location>
        <begin position="7"/>
        <end position="27"/>
    </location>
</feature>
<name>D1PWU2_9BACT</name>
<feature type="transmembrane region" description="Helical" evidence="1">
    <location>
        <begin position="129"/>
        <end position="150"/>
    </location>
</feature>
<dbReference type="PANTHER" id="PTHR37312:SF1">
    <property type="entry name" value="MEMBRANE-BOUND ACYLTRANSFERASE YKRP-RELATED"/>
    <property type="match status" value="1"/>
</dbReference>
<dbReference type="InterPro" id="IPR052734">
    <property type="entry name" value="Nod_factor_acetyltransferase"/>
</dbReference>
<evidence type="ECO:0000259" key="2">
    <source>
        <dbReference type="Pfam" id="PF01757"/>
    </source>
</evidence>
<evidence type="ECO:0000313" key="3">
    <source>
        <dbReference type="EMBL" id="EFA44116.1"/>
    </source>
</evidence>
<organism evidence="3 4">
    <name type="scientific">Hallella bergensis DSM 17361</name>
    <dbReference type="NCBI Taxonomy" id="585502"/>
    <lineage>
        <taxon>Bacteria</taxon>
        <taxon>Pseudomonadati</taxon>
        <taxon>Bacteroidota</taxon>
        <taxon>Bacteroidia</taxon>
        <taxon>Bacteroidales</taxon>
        <taxon>Prevotellaceae</taxon>
        <taxon>Hallella</taxon>
    </lineage>
</organism>
<feature type="transmembrane region" description="Helical" evidence="1">
    <location>
        <begin position="75"/>
        <end position="94"/>
    </location>
</feature>
<keyword evidence="1" id="KW-0812">Transmembrane</keyword>
<dbReference type="Pfam" id="PF01757">
    <property type="entry name" value="Acyl_transf_3"/>
    <property type="match status" value="1"/>
</dbReference>
<dbReference type="GO" id="GO:0016747">
    <property type="term" value="F:acyltransferase activity, transferring groups other than amino-acyl groups"/>
    <property type="evidence" value="ECO:0007669"/>
    <property type="project" value="InterPro"/>
</dbReference>
<feature type="non-terminal residue" evidence="3">
    <location>
        <position position="153"/>
    </location>
</feature>